<keyword evidence="3" id="KW-1185">Reference proteome</keyword>
<reference evidence="2 3" key="1">
    <citation type="journal article" date="2012" name="J. Bacteriol.">
        <title>Draft genome of Streptomyces tsukubaensis NRRL 18488, the producer of the clinically important immunosuppressant tacrolimus (FK506).</title>
        <authorList>
            <person name="Barreiro C."/>
            <person name="Prieto C."/>
            <person name="Sola-Landa A."/>
            <person name="Solera E."/>
            <person name="Martinez-Castro M."/>
            <person name="Perez-Redondo R."/>
            <person name="Garcia-Estrada C."/>
            <person name="Aparicio J.F."/>
            <person name="Fernandez-Martinez L.T."/>
            <person name="Santos-Aberturas J."/>
            <person name="Salehi-Najafabadi Z."/>
            <person name="Rodriguez-Garcia A."/>
            <person name="Tauch A."/>
            <person name="Martin J.F."/>
        </authorList>
    </citation>
    <scope>NUCLEOTIDE SEQUENCE [LARGE SCALE GENOMIC DNA]</scope>
    <source>
        <strain evidence="3">DSM 42081 / NBRC 108919 / NRRL 18488 / 9993</strain>
    </source>
</reference>
<name>I2N5K9_STRT9</name>
<sequence length="86" mass="9300">MSQQEDLTTMQRRLDDLAQRVEELEHTVGRLGGTPGRPRGTGPGTPAGQRPGSGEDLVGIPDTPYNHALWTDSDDEGLGVRDRHAP</sequence>
<accession>I2N5K9</accession>
<organism evidence="2 3">
    <name type="scientific">Streptomyces tsukubensis (strain DSM 42081 / NBRC 108919 / NRRL 18488 / 9993)</name>
    <dbReference type="NCBI Taxonomy" id="1114943"/>
    <lineage>
        <taxon>Bacteria</taxon>
        <taxon>Bacillati</taxon>
        <taxon>Actinomycetota</taxon>
        <taxon>Actinomycetes</taxon>
        <taxon>Kitasatosporales</taxon>
        <taxon>Streptomycetaceae</taxon>
        <taxon>Streptomyces</taxon>
    </lineage>
</organism>
<proteinExistence type="predicted"/>
<evidence type="ECO:0000313" key="3">
    <source>
        <dbReference type="Proteomes" id="UP000005940"/>
    </source>
</evidence>
<feature type="region of interest" description="Disordered" evidence="1">
    <location>
        <begin position="21"/>
        <end position="86"/>
    </location>
</feature>
<feature type="compositionally biased region" description="Gly residues" evidence="1">
    <location>
        <begin position="30"/>
        <end position="45"/>
    </location>
</feature>
<dbReference type="RefSeq" id="WP_006346831.1">
    <property type="nucleotide sequence ID" value="NZ_CP029159.1"/>
</dbReference>
<evidence type="ECO:0000313" key="2">
    <source>
        <dbReference type="EMBL" id="QKM67673.1"/>
    </source>
</evidence>
<dbReference type="Proteomes" id="UP000005940">
    <property type="component" value="Chromosome"/>
</dbReference>
<protein>
    <submittedName>
        <fullName evidence="2">Uncharacterized protein</fullName>
    </submittedName>
</protein>
<dbReference type="AlphaFoldDB" id="I2N5K9"/>
<gene>
    <name evidence="2" type="ORF">STSU_011375</name>
</gene>
<evidence type="ECO:0000256" key="1">
    <source>
        <dbReference type="SAM" id="MobiDB-lite"/>
    </source>
</evidence>
<dbReference type="EMBL" id="CP029159">
    <property type="protein sequence ID" value="QKM67673.1"/>
    <property type="molecule type" value="Genomic_DNA"/>
</dbReference>